<accession>A0A0S0N8C8</accession>
<evidence type="ECO:0000256" key="3">
    <source>
        <dbReference type="SAM" id="Phobius"/>
    </source>
</evidence>
<evidence type="ECO:0000313" key="4">
    <source>
        <dbReference type="EMBL" id="ALH23826.1"/>
    </source>
</evidence>
<keyword evidence="3" id="KW-1133">Transmembrane helix</keyword>
<sequence length="187" mass="20001">MITLLLTKLPWLASALGFFKNKTRLVIEYVLIGVIVAAAGFTFSMWLSKERTEKSLLTTQNQLQTVQQRLGAVESVNQQQEATIGELKELRLQDAQALTGLLTDYKVLADNDARARNRLATLEKSNETVRNYLNQRIPPDLACLLNNTCDAGNSGSDKGGAGGASRGAGAAVPAGSGSSAGSDKRPH</sequence>
<keyword evidence="3" id="KW-0472">Membrane</keyword>
<dbReference type="EMBL" id="JQ067084">
    <property type="protein sequence ID" value="ALH23826.1"/>
    <property type="molecule type" value="Genomic_DNA"/>
</dbReference>
<protein>
    <submittedName>
        <fullName evidence="4">Membrane protein</fullName>
    </submittedName>
</protein>
<feature type="compositionally biased region" description="Low complexity" evidence="2">
    <location>
        <begin position="167"/>
        <end position="181"/>
    </location>
</feature>
<name>A0A0S0N8C8_9CAUD</name>
<organism evidence="4 5">
    <name type="scientific">Pseudomonas phage PaMx25</name>
    <dbReference type="NCBI Taxonomy" id="1175654"/>
    <lineage>
        <taxon>Viruses</taxon>
        <taxon>Duplodnaviria</taxon>
        <taxon>Heunggongvirae</taxon>
        <taxon>Uroviricota</taxon>
        <taxon>Caudoviricetes</taxon>
        <taxon>Queuovirinae</taxon>
        <taxon>Nipunavirus</taxon>
        <taxon>Nipunavirus PaMx25</taxon>
    </lineage>
</organism>
<feature type="transmembrane region" description="Helical" evidence="3">
    <location>
        <begin position="25"/>
        <end position="47"/>
    </location>
</feature>
<reference evidence="4 5" key="1">
    <citation type="journal article" date="2012" name="Appl. Environ. Microbiol.">
        <title>High Diversity and Novel Species of Pseudomonas aeruginosa Bacteriophages.</title>
        <authorList>
            <person name="Sepulveda-Robles O."/>
            <person name="Kameyama L."/>
            <person name="Guarneros G."/>
        </authorList>
    </citation>
    <scope>NUCLEOTIDE SEQUENCE [LARGE SCALE GENOMIC DNA]</scope>
</reference>
<keyword evidence="5" id="KW-1185">Reference proteome</keyword>
<feature type="compositionally biased region" description="Gly residues" evidence="2">
    <location>
        <begin position="157"/>
        <end position="166"/>
    </location>
</feature>
<proteinExistence type="predicted"/>
<evidence type="ECO:0000313" key="5">
    <source>
        <dbReference type="Proteomes" id="UP000006182"/>
    </source>
</evidence>
<dbReference type="OrthoDB" id="31908at10239"/>
<feature type="coiled-coil region" evidence="1">
    <location>
        <begin position="49"/>
        <end position="93"/>
    </location>
</feature>
<feature type="region of interest" description="Disordered" evidence="2">
    <location>
        <begin position="152"/>
        <end position="187"/>
    </location>
</feature>
<gene>
    <name evidence="4" type="ORF">PaMx25_04</name>
</gene>
<keyword evidence="1" id="KW-0175">Coiled coil</keyword>
<dbReference type="Proteomes" id="UP000006182">
    <property type="component" value="Segment"/>
</dbReference>
<evidence type="ECO:0000256" key="2">
    <source>
        <dbReference type="SAM" id="MobiDB-lite"/>
    </source>
</evidence>
<keyword evidence="3" id="KW-0812">Transmembrane</keyword>
<evidence type="ECO:0000256" key="1">
    <source>
        <dbReference type="SAM" id="Coils"/>
    </source>
</evidence>